<evidence type="ECO:0000256" key="4">
    <source>
        <dbReference type="ARBA" id="ARBA00022692"/>
    </source>
</evidence>
<sequence>MGEAILNNQSALNQMTLRKEKLNLILFLEGRLISLLGTNLYTFVLALYILKTTGSGLSFAFSILAGMVPRVILGPFAGVLADKLDRKKIVVLLDFLSGGVVFGLLLMSYLFGLQIIYIYVVTVLLSIISTFFDTTISASIPNLVTEKRLNKINSYSSAISSLTGIIAPVIGGILFGLISINLFLLLNAISFVISAISEMFIDFKLVKVENEENKGAIDTKRKVDFKSKLSIIIQDIKEVFGFIKNNEVLYILVKFAFLINFVMPSLAVNLPFIINNVLNMSTVQFGIIETSISVGLLLASIIIGTLPEKDSKLKSFSLGLFMMGICSVLIGIPTIPILRFINNNIFFIFYIVIQCIFGVCMITVNVPIMVSIQKFTPDNIRGRVMGIVFALSSGIAPLGIIFSGLVIDIIPSYIIPILSGIVIIICSILIRTNKAMKGF</sequence>
<keyword evidence="6 7" id="KW-0472">Membrane</keyword>
<comment type="subcellular location">
    <subcellularLocation>
        <location evidence="1">Cell membrane</location>
        <topology evidence="1">Multi-pass membrane protein</topology>
    </subcellularLocation>
</comment>
<evidence type="ECO:0000256" key="3">
    <source>
        <dbReference type="ARBA" id="ARBA00022475"/>
    </source>
</evidence>
<evidence type="ECO:0000256" key="2">
    <source>
        <dbReference type="ARBA" id="ARBA00022448"/>
    </source>
</evidence>
<dbReference type="AlphaFoldDB" id="A0A9J6NVY2"/>
<feature type="transmembrane region" description="Helical" evidence="7">
    <location>
        <begin position="56"/>
        <end position="77"/>
    </location>
</feature>
<evidence type="ECO:0000313" key="9">
    <source>
        <dbReference type="EMBL" id="MCM1988639.1"/>
    </source>
</evidence>
<dbReference type="PANTHER" id="PTHR43266:SF9">
    <property type="entry name" value="PERMEASE, MAJOR FACILITATOR SUPERFAMILY-RELATED"/>
    <property type="match status" value="1"/>
</dbReference>
<dbReference type="InterPro" id="IPR020846">
    <property type="entry name" value="MFS_dom"/>
</dbReference>
<feature type="transmembrane region" description="Helical" evidence="7">
    <location>
        <begin position="116"/>
        <end position="136"/>
    </location>
</feature>
<keyword evidence="4 7" id="KW-0812">Transmembrane</keyword>
<feature type="transmembrane region" description="Helical" evidence="7">
    <location>
        <begin position="384"/>
        <end position="407"/>
    </location>
</feature>
<dbReference type="GO" id="GO:0005886">
    <property type="term" value="C:plasma membrane"/>
    <property type="evidence" value="ECO:0007669"/>
    <property type="project" value="UniProtKB-SubCell"/>
</dbReference>
<feature type="transmembrane region" description="Helical" evidence="7">
    <location>
        <begin position="347"/>
        <end position="372"/>
    </location>
</feature>
<reference evidence="9" key="1">
    <citation type="journal article" date="2021" name="mSystems">
        <title>Bacteria and Archaea Synergistically Convert Glycine Betaine to Biogenic Methane in the Formosa Cold Seep of the South China Sea.</title>
        <authorList>
            <person name="Li L."/>
            <person name="Zhang W."/>
            <person name="Zhang S."/>
            <person name="Song L."/>
            <person name="Sun Q."/>
            <person name="Zhang H."/>
            <person name="Xiang H."/>
            <person name="Dong X."/>
        </authorList>
    </citation>
    <scope>NUCLEOTIDE SEQUENCE</scope>
    <source>
        <strain evidence="9">ZWT</strain>
    </source>
</reference>
<accession>A0A9J6NVY2</accession>
<feature type="transmembrane region" description="Helical" evidence="7">
    <location>
        <begin position="24"/>
        <end position="50"/>
    </location>
</feature>
<dbReference type="CDD" id="cd06173">
    <property type="entry name" value="MFS_MefA_like"/>
    <property type="match status" value="1"/>
</dbReference>
<evidence type="ECO:0000256" key="1">
    <source>
        <dbReference type="ARBA" id="ARBA00004651"/>
    </source>
</evidence>
<dbReference type="SUPFAM" id="SSF103473">
    <property type="entry name" value="MFS general substrate transporter"/>
    <property type="match status" value="1"/>
</dbReference>
<feature type="transmembrane region" description="Helical" evidence="7">
    <location>
        <begin position="157"/>
        <end position="178"/>
    </location>
</feature>
<feature type="transmembrane region" description="Helical" evidence="7">
    <location>
        <begin position="184"/>
        <end position="201"/>
    </location>
</feature>
<dbReference type="EMBL" id="JAGSOJ010000001">
    <property type="protein sequence ID" value="MCM1988639.1"/>
    <property type="molecule type" value="Genomic_DNA"/>
</dbReference>
<evidence type="ECO:0000256" key="5">
    <source>
        <dbReference type="ARBA" id="ARBA00022989"/>
    </source>
</evidence>
<gene>
    <name evidence="9" type="ORF">KDK92_02730</name>
</gene>
<reference evidence="9" key="2">
    <citation type="submission" date="2021-04" db="EMBL/GenBank/DDBJ databases">
        <authorList>
            <person name="Dong X."/>
        </authorList>
    </citation>
    <scope>NUCLEOTIDE SEQUENCE</scope>
    <source>
        <strain evidence="9">ZWT</strain>
    </source>
</reference>
<keyword evidence="10" id="KW-1185">Reference proteome</keyword>
<dbReference type="Gene3D" id="1.20.1250.20">
    <property type="entry name" value="MFS general substrate transporter like domains"/>
    <property type="match status" value="1"/>
</dbReference>
<dbReference type="GO" id="GO:0022857">
    <property type="term" value="F:transmembrane transporter activity"/>
    <property type="evidence" value="ECO:0007669"/>
    <property type="project" value="InterPro"/>
</dbReference>
<dbReference type="PROSITE" id="PS50850">
    <property type="entry name" value="MFS"/>
    <property type="match status" value="1"/>
</dbReference>
<feature type="transmembrane region" description="Helical" evidence="7">
    <location>
        <begin position="413"/>
        <end position="430"/>
    </location>
</feature>
<keyword evidence="3" id="KW-1003">Cell membrane</keyword>
<comment type="caution">
    <text evidence="9">The sequence shown here is derived from an EMBL/GenBank/DDBJ whole genome shotgun (WGS) entry which is preliminary data.</text>
</comment>
<feature type="transmembrane region" description="Helical" evidence="7">
    <location>
        <begin position="248"/>
        <end position="274"/>
    </location>
</feature>
<evidence type="ECO:0000313" key="10">
    <source>
        <dbReference type="Proteomes" id="UP001056429"/>
    </source>
</evidence>
<keyword evidence="2" id="KW-0813">Transport</keyword>
<evidence type="ECO:0000256" key="7">
    <source>
        <dbReference type="SAM" id="Phobius"/>
    </source>
</evidence>
<evidence type="ECO:0000259" key="8">
    <source>
        <dbReference type="PROSITE" id="PS50850"/>
    </source>
</evidence>
<dbReference type="PANTHER" id="PTHR43266">
    <property type="entry name" value="MACROLIDE-EFFLUX PROTEIN"/>
    <property type="match status" value="1"/>
</dbReference>
<evidence type="ECO:0000256" key="6">
    <source>
        <dbReference type="ARBA" id="ARBA00023136"/>
    </source>
</evidence>
<keyword evidence="5 7" id="KW-1133">Transmembrane helix</keyword>
<dbReference type="Proteomes" id="UP001056429">
    <property type="component" value="Unassembled WGS sequence"/>
</dbReference>
<dbReference type="Pfam" id="PF07690">
    <property type="entry name" value="MFS_1"/>
    <property type="match status" value="1"/>
</dbReference>
<organism evidence="9 10">
    <name type="scientific">Oceanirhabdus seepicola</name>
    <dbReference type="NCBI Taxonomy" id="2828781"/>
    <lineage>
        <taxon>Bacteria</taxon>
        <taxon>Bacillati</taxon>
        <taxon>Bacillota</taxon>
        <taxon>Clostridia</taxon>
        <taxon>Eubacteriales</taxon>
        <taxon>Clostridiaceae</taxon>
        <taxon>Oceanirhabdus</taxon>
    </lineage>
</organism>
<feature type="domain" description="Major facilitator superfamily (MFS) profile" evidence="8">
    <location>
        <begin position="248"/>
        <end position="439"/>
    </location>
</feature>
<dbReference type="InterPro" id="IPR036259">
    <property type="entry name" value="MFS_trans_sf"/>
</dbReference>
<dbReference type="InterPro" id="IPR011701">
    <property type="entry name" value="MFS"/>
</dbReference>
<feature type="transmembrane region" description="Helical" evidence="7">
    <location>
        <begin position="318"/>
        <end position="341"/>
    </location>
</feature>
<protein>
    <submittedName>
        <fullName evidence="9">MFS transporter</fullName>
    </submittedName>
</protein>
<feature type="transmembrane region" description="Helical" evidence="7">
    <location>
        <begin position="286"/>
        <end position="306"/>
    </location>
</feature>
<name>A0A9J6NVY2_9CLOT</name>
<feature type="transmembrane region" description="Helical" evidence="7">
    <location>
        <begin position="89"/>
        <end position="110"/>
    </location>
</feature>
<dbReference type="RefSeq" id="WP_250857510.1">
    <property type="nucleotide sequence ID" value="NZ_JAGSOJ010000001.1"/>
</dbReference>
<proteinExistence type="predicted"/>